<dbReference type="PANTHER" id="PTHR48051">
    <property type="match status" value="1"/>
</dbReference>
<dbReference type="OrthoDB" id="1668230at2759"/>
<keyword evidence="4" id="KW-0067">ATP-binding</keyword>
<evidence type="ECO:0000256" key="3">
    <source>
        <dbReference type="ARBA" id="ARBA00022737"/>
    </source>
</evidence>
<keyword evidence="2" id="KW-0433">Leucine-rich repeat</keyword>
<dbReference type="GO" id="GO:0004672">
    <property type="term" value="F:protein kinase activity"/>
    <property type="evidence" value="ECO:0007669"/>
    <property type="project" value="InterPro"/>
</dbReference>
<dbReference type="Pfam" id="PF13855">
    <property type="entry name" value="LRR_8"/>
    <property type="match status" value="1"/>
</dbReference>
<dbReference type="PANTHER" id="PTHR48051:SF1">
    <property type="entry name" value="RAS SUPPRESSOR PROTEIN 1"/>
    <property type="match status" value="1"/>
</dbReference>
<dbReference type="AlphaFoldDB" id="A0A836C659"/>
<evidence type="ECO:0000256" key="4">
    <source>
        <dbReference type="PROSITE-ProRule" id="PRU10141"/>
    </source>
</evidence>
<protein>
    <recommendedName>
        <fullName evidence="5">Protein kinase domain-containing protein</fullName>
    </recommendedName>
</protein>
<dbReference type="InterPro" id="IPR032675">
    <property type="entry name" value="LRR_dom_sf"/>
</dbReference>
<accession>A0A836C659</accession>
<dbReference type="SUPFAM" id="SSF56112">
    <property type="entry name" value="Protein kinase-like (PK-like)"/>
    <property type="match status" value="1"/>
</dbReference>
<dbReference type="PROSITE" id="PS00107">
    <property type="entry name" value="PROTEIN_KINASE_ATP"/>
    <property type="match status" value="1"/>
</dbReference>
<gene>
    <name evidence="6" type="ORF">HYH03_000424</name>
</gene>
<dbReference type="SUPFAM" id="SSF52058">
    <property type="entry name" value="L domain-like"/>
    <property type="match status" value="1"/>
</dbReference>
<keyword evidence="3" id="KW-0677">Repeat</keyword>
<evidence type="ECO:0000256" key="1">
    <source>
        <dbReference type="ARBA" id="ARBA00004430"/>
    </source>
</evidence>
<evidence type="ECO:0000313" key="6">
    <source>
        <dbReference type="EMBL" id="KAG2501926.1"/>
    </source>
</evidence>
<dbReference type="Gene3D" id="3.80.10.10">
    <property type="entry name" value="Ribonuclease Inhibitor"/>
    <property type="match status" value="1"/>
</dbReference>
<keyword evidence="4" id="KW-0547">Nucleotide-binding</keyword>
<dbReference type="InterPro" id="IPR001611">
    <property type="entry name" value="Leu-rich_rpt"/>
</dbReference>
<evidence type="ECO:0000256" key="2">
    <source>
        <dbReference type="ARBA" id="ARBA00022614"/>
    </source>
</evidence>
<proteinExistence type="predicted"/>
<dbReference type="GO" id="GO:0005930">
    <property type="term" value="C:axoneme"/>
    <property type="evidence" value="ECO:0007669"/>
    <property type="project" value="UniProtKB-SubCell"/>
</dbReference>
<dbReference type="InterPro" id="IPR050216">
    <property type="entry name" value="LRR_domain-containing"/>
</dbReference>
<evidence type="ECO:0000313" key="7">
    <source>
        <dbReference type="Proteomes" id="UP000612055"/>
    </source>
</evidence>
<comment type="caution">
    <text evidence="6">The sequence shown here is derived from an EMBL/GenBank/DDBJ whole genome shotgun (WGS) entry which is preliminary data.</text>
</comment>
<dbReference type="InterPro" id="IPR000719">
    <property type="entry name" value="Prot_kinase_dom"/>
</dbReference>
<name>A0A836C659_9CHLO</name>
<dbReference type="SMART" id="SM00369">
    <property type="entry name" value="LRR_TYP"/>
    <property type="match status" value="6"/>
</dbReference>
<reference evidence="6" key="1">
    <citation type="journal article" date="2020" name="bioRxiv">
        <title>Comparative genomics of Chlamydomonas.</title>
        <authorList>
            <person name="Craig R.J."/>
            <person name="Hasan A.R."/>
            <person name="Ness R.W."/>
            <person name="Keightley P.D."/>
        </authorList>
    </citation>
    <scope>NUCLEOTIDE SEQUENCE</scope>
    <source>
        <strain evidence="6">CCAP 11/70</strain>
    </source>
</reference>
<dbReference type="Gene3D" id="3.30.200.20">
    <property type="entry name" value="Phosphorylase Kinase, domain 1"/>
    <property type="match status" value="1"/>
</dbReference>
<organism evidence="6 7">
    <name type="scientific">Edaphochlamys debaryana</name>
    <dbReference type="NCBI Taxonomy" id="47281"/>
    <lineage>
        <taxon>Eukaryota</taxon>
        <taxon>Viridiplantae</taxon>
        <taxon>Chlorophyta</taxon>
        <taxon>core chlorophytes</taxon>
        <taxon>Chlorophyceae</taxon>
        <taxon>CS clade</taxon>
        <taxon>Chlamydomonadales</taxon>
        <taxon>Chlamydomonadales incertae sedis</taxon>
        <taxon>Edaphochlamys</taxon>
    </lineage>
</organism>
<dbReference type="InterPro" id="IPR011009">
    <property type="entry name" value="Kinase-like_dom_sf"/>
</dbReference>
<sequence>MARGAVIAATVLSIALGGGLAVFAARRRRRSGCATVVGVKALAAAATARSNAVTSVSLAGVSLLSVPLADLSCLRNLVRLDLSGCGLTELQAGISSLQGLQVLLAPRNKLSSLPAELAGLAGSLVQLDLGSNQLEQVPPSLCALTKLTLLNLMGNRLQRLPEEFGQLTALRLIGLKSNKLVELPASFSKLTSLVELFITDNQLTDLPPGMSACTSLVKLQASFNAFTALPACLLHLFRLELLRVAVCAIQELPTGLLESGAMPRLAWFSVAGNPACPDPPPPAPGLPLVAREELELGQKLGDGASGDVFRAVWRGELVAVKFFRADVSPDGRTEDEVALAIALQHPHLTQVLGRVEHPSGLVLRLESGKPLAHKPTSAHLLRCKWADETRFPLPRALALAARVADALRYCHAAGVCHGDVYAHNVLMDEDGSVTLCDFGASYSYDRTRQPFWEAMEVRAYGLLLRDVVARCDPPASAAAGAAAAVVDGLRALAERCVELAPAQRPTFEAVCGQLAALGAQLGKDA</sequence>
<dbReference type="InterPro" id="IPR017441">
    <property type="entry name" value="Protein_kinase_ATP_BS"/>
</dbReference>
<dbReference type="EMBL" id="JAEHOE010000001">
    <property type="protein sequence ID" value="KAG2501926.1"/>
    <property type="molecule type" value="Genomic_DNA"/>
</dbReference>
<dbReference type="Gene3D" id="1.10.510.10">
    <property type="entry name" value="Transferase(Phosphotransferase) domain 1"/>
    <property type="match status" value="1"/>
</dbReference>
<keyword evidence="7" id="KW-1185">Reference proteome</keyword>
<dbReference type="PROSITE" id="PS50011">
    <property type="entry name" value="PROTEIN_KINASE_DOM"/>
    <property type="match status" value="1"/>
</dbReference>
<feature type="binding site" evidence="4">
    <location>
        <position position="321"/>
    </location>
    <ligand>
        <name>ATP</name>
        <dbReference type="ChEBI" id="CHEBI:30616"/>
    </ligand>
</feature>
<dbReference type="GO" id="GO:0005524">
    <property type="term" value="F:ATP binding"/>
    <property type="evidence" value="ECO:0007669"/>
    <property type="project" value="UniProtKB-UniRule"/>
</dbReference>
<comment type="subcellular location">
    <subcellularLocation>
        <location evidence="1">Cytoplasm</location>
        <location evidence="1">Cytoskeleton</location>
        <location evidence="1">Cilium axoneme</location>
    </subcellularLocation>
</comment>
<dbReference type="Proteomes" id="UP000612055">
    <property type="component" value="Unassembled WGS sequence"/>
</dbReference>
<evidence type="ECO:0000259" key="5">
    <source>
        <dbReference type="PROSITE" id="PS50011"/>
    </source>
</evidence>
<dbReference type="InterPro" id="IPR003591">
    <property type="entry name" value="Leu-rich_rpt_typical-subtyp"/>
</dbReference>
<dbReference type="Pfam" id="PF00069">
    <property type="entry name" value="Pkinase"/>
    <property type="match status" value="1"/>
</dbReference>
<feature type="domain" description="Protein kinase" evidence="5">
    <location>
        <begin position="294"/>
        <end position="525"/>
    </location>
</feature>